<dbReference type="Proteomes" id="UP001381693">
    <property type="component" value="Unassembled WGS sequence"/>
</dbReference>
<feature type="region of interest" description="Disordered" evidence="1">
    <location>
        <begin position="61"/>
        <end position="84"/>
    </location>
</feature>
<dbReference type="EMBL" id="JAXCGZ010017338">
    <property type="protein sequence ID" value="KAK7068268.1"/>
    <property type="molecule type" value="Genomic_DNA"/>
</dbReference>
<evidence type="ECO:0000256" key="1">
    <source>
        <dbReference type="SAM" id="MobiDB-lite"/>
    </source>
</evidence>
<sequence>MGAGNRRSEGRPLAHTSTRVYFTGALYELSFTVHLPLLGNNDEYRIRSTQQSLRTRVVSNTTTPPISHAASSDHVKPKRSQRRSAHHPLVFFNLPFLG</sequence>
<evidence type="ECO:0000313" key="3">
    <source>
        <dbReference type="Proteomes" id="UP001381693"/>
    </source>
</evidence>
<comment type="caution">
    <text evidence="2">The sequence shown here is derived from an EMBL/GenBank/DDBJ whole genome shotgun (WGS) entry which is preliminary data.</text>
</comment>
<proteinExistence type="predicted"/>
<organism evidence="2 3">
    <name type="scientific">Halocaridina rubra</name>
    <name type="common">Hawaiian red shrimp</name>
    <dbReference type="NCBI Taxonomy" id="373956"/>
    <lineage>
        <taxon>Eukaryota</taxon>
        <taxon>Metazoa</taxon>
        <taxon>Ecdysozoa</taxon>
        <taxon>Arthropoda</taxon>
        <taxon>Crustacea</taxon>
        <taxon>Multicrustacea</taxon>
        <taxon>Malacostraca</taxon>
        <taxon>Eumalacostraca</taxon>
        <taxon>Eucarida</taxon>
        <taxon>Decapoda</taxon>
        <taxon>Pleocyemata</taxon>
        <taxon>Caridea</taxon>
        <taxon>Atyoidea</taxon>
        <taxon>Atyidae</taxon>
        <taxon>Halocaridina</taxon>
    </lineage>
</organism>
<name>A0AAN8WTP7_HALRR</name>
<accession>A0AAN8WTP7</accession>
<protein>
    <submittedName>
        <fullName evidence="2">Uncharacterized protein</fullName>
    </submittedName>
</protein>
<reference evidence="2 3" key="1">
    <citation type="submission" date="2023-11" db="EMBL/GenBank/DDBJ databases">
        <title>Halocaridina rubra genome assembly.</title>
        <authorList>
            <person name="Smith C."/>
        </authorList>
    </citation>
    <scope>NUCLEOTIDE SEQUENCE [LARGE SCALE GENOMIC DNA]</scope>
    <source>
        <strain evidence="2">EP-1</strain>
        <tissue evidence="2">Whole</tissue>
    </source>
</reference>
<keyword evidence="3" id="KW-1185">Reference proteome</keyword>
<evidence type="ECO:0000313" key="2">
    <source>
        <dbReference type="EMBL" id="KAK7068268.1"/>
    </source>
</evidence>
<dbReference type="AlphaFoldDB" id="A0AAN8WTP7"/>
<gene>
    <name evidence="2" type="ORF">SK128_013037</name>
</gene>